<feature type="region of interest" description="Disordered" evidence="4">
    <location>
        <begin position="55"/>
        <end position="130"/>
    </location>
</feature>
<dbReference type="GO" id="GO:0001228">
    <property type="term" value="F:DNA-binding transcription activator activity, RNA polymerase II-specific"/>
    <property type="evidence" value="ECO:0007669"/>
    <property type="project" value="TreeGrafter"/>
</dbReference>
<dbReference type="STRING" id="13706.A0A1X2H8X2"/>
<dbReference type="InterPro" id="IPR050936">
    <property type="entry name" value="AP-1-like"/>
</dbReference>
<name>A0A1X2H8X2_SYNRA</name>
<keyword evidence="3" id="KW-0175">Coiled coil</keyword>
<dbReference type="PANTHER" id="PTHR40621">
    <property type="entry name" value="TRANSCRIPTION FACTOR KAPC-RELATED"/>
    <property type="match status" value="1"/>
</dbReference>
<dbReference type="InParanoid" id="A0A1X2H8X2"/>
<dbReference type="OrthoDB" id="2593073at2759"/>
<feature type="compositionally biased region" description="Low complexity" evidence="4">
    <location>
        <begin position="77"/>
        <end position="96"/>
    </location>
</feature>
<feature type="compositionally biased region" description="Low complexity" evidence="4">
    <location>
        <begin position="348"/>
        <end position="367"/>
    </location>
</feature>
<feature type="region of interest" description="Disordered" evidence="4">
    <location>
        <begin position="270"/>
        <end position="386"/>
    </location>
</feature>
<comment type="subcellular location">
    <subcellularLocation>
        <location evidence="1">Nucleus</location>
    </subcellularLocation>
</comment>
<evidence type="ECO:0000313" key="6">
    <source>
        <dbReference type="EMBL" id="ORY95009.1"/>
    </source>
</evidence>
<evidence type="ECO:0000313" key="7">
    <source>
        <dbReference type="Proteomes" id="UP000242180"/>
    </source>
</evidence>
<organism evidence="6 7">
    <name type="scientific">Syncephalastrum racemosum</name>
    <name type="common">Filamentous fungus</name>
    <dbReference type="NCBI Taxonomy" id="13706"/>
    <lineage>
        <taxon>Eukaryota</taxon>
        <taxon>Fungi</taxon>
        <taxon>Fungi incertae sedis</taxon>
        <taxon>Mucoromycota</taxon>
        <taxon>Mucoromycotina</taxon>
        <taxon>Mucoromycetes</taxon>
        <taxon>Mucorales</taxon>
        <taxon>Syncephalastraceae</taxon>
        <taxon>Syncephalastrum</taxon>
    </lineage>
</organism>
<proteinExistence type="predicted"/>
<dbReference type="SUPFAM" id="SSF57959">
    <property type="entry name" value="Leucine zipper domain"/>
    <property type="match status" value="1"/>
</dbReference>
<keyword evidence="7" id="KW-1185">Reference proteome</keyword>
<dbReference type="SMART" id="SM00338">
    <property type="entry name" value="BRLZ"/>
    <property type="match status" value="1"/>
</dbReference>
<sequence>MNTTTDYANSNPPVLLKASEPVALAPATGNSSSRSAALAEDPSIIAQPILLTAASGVFPPRRPTTSTCSSPPLEPAPEGQSPGSSSSSDSCGSPTSLYLHIPCEDTNEKASWFNGPLSPPPSSGGSLLLGHRDSRAFMNTDEHYQASPSQTRLEQAPASVADSDDMSIASSRASRKRASDAALSDNDDDEDPKVKRKAQNRAAQRAFRERKERYVKELENKIRQVQENHQFATAQLMQENLHLRSIVYRLEAENFALKGIHVQFPIHPLHSSSTSSSPPPPPPASSFLSSMPQPPPVTPTPAPSSPMHKYTFSISTPATLHERQQRKRQRSHPNSNQEQSQHHDQDNLQHQTQQQQQKIQQQQAQEQARQHHSSEQEKHQEQQFSQRLTQLVSDHLLEQLLNEPLFDKSGNLLTEPAMQQDEQWLTCPEIFKRLKQHARCSNLTLDQLCDLVKSECYSTEEHGPVLSASSLNSILYKLEAQ</sequence>
<feature type="region of interest" description="Disordered" evidence="4">
    <location>
        <begin position="143"/>
        <end position="208"/>
    </location>
</feature>
<dbReference type="CDD" id="cd14688">
    <property type="entry name" value="bZIP_YAP"/>
    <property type="match status" value="1"/>
</dbReference>
<accession>A0A1X2H8X2</accession>
<dbReference type="Gene3D" id="1.10.238.100">
    <property type="entry name" value="YAP1 redox domain. Chain B"/>
    <property type="match status" value="1"/>
</dbReference>
<dbReference type="Gene3D" id="1.20.5.170">
    <property type="match status" value="1"/>
</dbReference>
<evidence type="ECO:0000256" key="2">
    <source>
        <dbReference type="ARBA" id="ARBA00023242"/>
    </source>
</evidence>
<evidence type="ECO:0000256" key="3">
    <source>
        <dbReference type="SAM" id="Coils"/>
    </source>
</evidence>
<dbReference type="Proteomes" id="UP000242180">
    <property type="component" value="Unassembled WGS sequence"/>
</dbReference>
<dbReference type="GO" id="GO:0090575">
    <property type="term" value="C:RNA polymerase II transcription regulator complex"/>
    <property type="evidence" value="ECO:0007669"/>
    <property type="project" value="TreeGrafter"/>
</dbReference>
<dbReference type="PANTHER" id="PTHR40621:SF6">
    <property type="entry name" value="AP-1-LIKE TRANSCRIPTION FACTOR YAP1-RELATED"/>
    <property type="match status" value="1"/>
</dbReference>
<evidence type="ECO:0000256" key="1">
    <source>
        <dbReference type="ARBA" id="ARBA00004123"/>
    </source>
</evidence>
<dbReference type="AlphaFoldDB" id="A0A1X2H8X2"/>
<reference evidence="6 7" key="1">
    <citation type="submission" date="2016-07" db="EMBL/GenBank/DDBJ databases">
        <title>Pervasive Adenine N6-methylation of Active Genes in Fungi.</title>
        <authorList>
            <consortium name="DOE Joint Genome Institute"/>
            <person name="Mondo S.J."/>
            <person name="Dannebaum R.O."/>
            <person name="Kuo R.C."/>
            <person name="Labutti K."/>
            <person name="Haridas S."/>
            <person name="Kuo A."/>
            <person name="Salamov A."/>
            <person name="Ahrendt S.R."/>
            <person name="Lipzen A."/>
            <person name="Sullivan W."/>
            <person name="Andreopoulos W.B."/>
            <person name="Clum A."/>
            <person name="Lindquist E."/>
            <person name="Daum C."/>
            <person name="Ramamoorthy G.K."/>
            <person name="Gryganskyi A."/>
            <person name="Culley D."/>
            <person name="Magnuson J.K."/>
            <person name="James T.Y."/>
            <person name="O'Malley M.A."/>
            <person name="Stajich J.E."/>
            <person name="Spatafora J.W."/>
            <person name="Visel A."/>
            <person name="Grigoriev I.V."/>
        </authorList>
    </citation>
    <scope>NUCLEOTIDE SEQUENCE [LARGE SCALE GENOMIC DNA]</scope>
    <source>
        <strain evidence="6 7">NRRL 2496</strain>
    </source>
</reference>
<protein>
    <recommendedName>
        <fullName evidence="5">BZIP domain-containing protein</fullName>
    </recommendedName>
</protein>
<keyword evidence="2" id="KW-0539">Nucleus</keyword>
<dbReference type="PROSITE" id="PS00036">
    <property type="entry name" value="BZIP_BASIC"/>
    <property type="match status" value="1"/>
</dbReference>
<dbReference type="GO" id="GO:0000976">
    <property type="term" value="F:transcription cis-regulatory region binding"/>
    <property type="evidence" value="ECO:0007669"/>
    <property type="project" value="InterPro"/>
</dbReference>
<feature type="coiled-coil region" evidence="3">
    <location>
        <begin position="208"/>
        <end position="235"/>
    </location>
</feature>
<dbReference type="InterPro" id="IPR046347">
    <property type="entry name" value="bZIP_sf"/>
</dbReference>
<dbReference type="InterPro" id="IPR004827">
    <property type="entry name" value="bZIP"/>
</dbReference>
<evidence type="ECO:0000256" key="4">
    <source>
        <dbReference type="SAM" id="MobiDB-lite"/>
    </source>
</evidence>
<evidence type="ECO:0000259" key="5">
    <source>
        <dbReference type="PROSITE" id="PS00036"/>
    </source>
</evidence>
<comment type="caution">
    <text evidence="6">The sequence shown here is derived from an EMBL/GenBank/DDBJ whole genome shotgun (WGS) entry which is preliminary data.</text>
</comment>
<feature type="compositionally biased region" description="Basic and acidic residues" evidence="4">
    <location>
        <begin position="368"/>
        <end position="381"/>
    </location>
</feature>
<feature type="compositionally biased region" description="Pro residues" evidence="4">
    <location>
        <begin position="292"/>
        <end position="304"/>
    </location>
</feature>
<feature type="domain" description="BZIP" evidence="5">
    <location>
        <begin position="195"/>
        <end position="210"/>
    </location>
</feature>
<gene>
    <name evidence="6" type="ORF">BCR43DRAFT_565205</name>
</gene>
<dbReference type="EMBL" id="MCGN01000007">
    <property type="protein sequence ID" value="ORY95009.1"/>
    <property type="molecule type" value="Genomic_DNA"/>
</dbReference>